<reference evidence="2" key="1">
    <citation type="journal article" date="2014" name="Front. Microbiol.">
        <title>High frequency of phylogenetically diverse reductive dehalogenase-homologous genes in deep subseafloor sedimentary metagenomes.</title>
        <authorList>
            <person name="Kawai M."/>
            <person name="Futagami T."/>
            <person name="Toyoda A."/>
            <person name="Takaki Y."/>
            <person name="Nishi S."/>
            <person name="Hori S."/>
            <person name="Arai W."/>
            <person name="Tsubouchi T."/>
            <person name="Morono Y."/>
            <person name="Uchiyama I."/>
            <person name="Ito T."/>
            <person name="Fujiyama A."/>
            <person name="Inagaki F."/>
            <person name="Takami H."/>
        </authorList>
    </citation>
    <scope>NUCLEOTIDE SEQUENCE</scope>
    <source>
        <strain evidence="2">Expedition CK06-06</strain>
    </source>
</reference>
<gene>
    <name evidence="2" type="ORF">S01H1_72626</name>
</gene>
<sequence>MVDEKKGSQWQIWIAGLILTLFAAYMGVQWQTQHDAIKAVEGRSHEMFITHEQDIERLDESNRSRRIEIGEINARLATLEERTK</sequence>
<proteinExistence type="predicted"/>
<keyword evidence="1" id="KW-1133">Transmembrane helix</keyword>
<dbReference type="EMBL" id="BARS01048457">
    <property type="protein sequence ID" value="GAG36707.1"/>
    <property type="molecule type" value="Genomic_DNA"/>
</dbReference>
<protein>
    <submittedName>
        <fullName evidence="2">Uncharacterized protein</fullName>
    </submittedName>
</protein>
<keyword evidence="1" id="KW-0812">Transmembrane</keyword>
<evidence type="ECO:0000256" key="1">
    <source>
        <dbReference type="SAM" id="Phobius"/>
    </source>
</evidence>
<evidence type="ECO:0000313" key="2">
    <source>
        <dbReference type="EMBL" id="GAG36707.1"/>
    </source>
</evidence>
<organism evidence="2">
    <name type="scientific">marine sediment metagenome</name>
    <dbReference type="NCBI Taxonomy" id="412755"/>
    <lineage>
        <taxon>unclassified sequences</taxon>
        <taxon>metagenomes</taxon>
        <taxon>ecological metagenomes</taxon>
    </lineage>
</organism>
<name>X0XMY3_9ZZZZ</name>
<comment type="caution">
    <text evidence="2">The sequence shown here is derived from an EMBL/GenBank/DDBJ whole genome shotgun (WGS) entry which is preliminary data.</text>
</comment>
<accession>X0XMY3</accession>
<feature type="transmembrane region" description="Helical" evidence="1">
    <location>
        <begin position="12"/>
        <end position="28"/>
    </location>
</feature>
<dbReference type="AlphaFoldDB" id="X0XMY3"/>
<keyword evidence="1" id="KW-0472">Membrane</keyword>